<keyword evidence="6 11" id="KW-0863">Zinc-finger</keyword>
<dbReference type="GO" id="GO:0008270">
    <property type="term" value="F:zinc ion binding"/>
    <property type="evidence" value="ECO:0007669"/>
    <property type="project" value="UniProtKB-KW"/>
</dbReference>
<feature type="compositionally biased region" description="Gly residues" evidence="13">
    <location>
        <begin position="258"/>
        <end position="267"/>
    </location>
</feature>
<dbReference type="PROSITE" id="PS50103">
    <property type="entry name" value="ZF_C3H1"/>
    <property type="match status" value="4"/>
</dbReference>
<dbReference type="PANTHER" id="PTHR23102">
    <property type="entry name" value="CLEAVAGE AND POLYADENYLATION SPECIFICITY FACTOR SUBUNIT 4-RELATED"/>
    <property type="match status" value="1"/>
</dbReference>
<dbReference type="InterPro" id="IPR045348">
    <property type="entry name" value="CPSF4/Yth1"/>
</dbReference>
<evidence type="ECO:0000256" key="8">
    <source>
        <dbReference type="ARBA" id="ARBA00022884"/>
    </source>
</evidence>
<feature type="domain" description="C3H1-type" evidence="14">
    <location>
        <begin position="80"/>
        <end position="102"/>
    </location>
</feature>
<evidence type="ECO:0000259" key="14">
    <source>
        <dbReference type="PROSITE" id="PS50103"/>
    </source>
</evidence>
<feature type="compositionally biased region" description="Basic and acidic residues" evidence="13">
    <location>
        <begin position="231"/>
        <end position="243"/>
    </location>
</feature>
<comment type="subcellular location">
    <subcellularLocation>
        <location evidence="1 12">Nucleus</location>
    </subcellularLocation>
</comment>
<dbReference type="Pfam" id="PF00642">
    <property type="entry name" value="zf-CCCH"/>
    <property type="match status" value="2"/>
</dbReference>
<sequence>MSSTGTQTLLADQIVDPSVQAAPELSFLPYLKATYSFGFPSKVHRPICEAYRKNQCPLGPACPDQHYTPANERSGIGHLICKHYQRGLCKKGETCEFAHTFDLRGERECKEFSRFGICPQGDECTYIHLPPTSPLRLPACPHYARGFCPLGPYCSMRHVKHDKLCNLYVAGFCPNGRSGPPGRDGVIFCENGAHPKWSADGELKKPEPKIFKTEEQLRREQEEREDEFYAEEEKRRERFERGEGGVGRGWGRRRRGRGGSWRGRGGG</sequence>
<evidence type="ECO:0000313" key="15">
    <source>
        <dbReference type="EMBL" id="TKX23621.1"/>
    </source>
</evidence>
<evidence type="ECO:0000256" key="3">
    <source>
        <dbReference type="ARBA" id="ARBA00022664"/>
    </source>
</evidence>
<comment type="caution">
    <text evidence="15">The sequence shown here is derived from an EMBL/GenBank/DDBJ whole genome shotgun (WGS) entry which is preliminary data.</text>
</comment>
<evidence type="ECO:0000256" key="7">
    <source>
        <dbReference type="ARBA" id="ARBA00022833"/>
    </source>
</evidence>
<dbReference type="SMART" id="SM00356">
    <property type="entry name" value="ZnF_C3H1"/>
    <property type="match status" value="4"/>
</dbReference>
<evidence type="ECO:0000256" key="13">
    <source>
        <dbReference type="SAM" id="MobiDB-lite"/>
    </source>
</evidence>
<evidence type="ECO:0000256" key="4">
    <source>
        <dbReference type="ARBA" id="ARBA00022723"/>
    </source>
</evidence>
<feature type="zinc finger region" description="C3H1-type" evidence="11">
    <location>
        <begin position="103"/>
        <end position="131"/>
    </location>
</feature>
<dbReference type="PANTHER" id="PTHR23102:SF24">
    <property type="entry name" value="CLEAVAGE AND POLYADENYLATION SPECIFICITY FACTOR SUBUNIT 4"/>
    <property type="match status" value="1"/>
</dbReference>
<keyword evidence="5 12" id="KW-0677">Repeat</keyword>
<organism evidence="15 16">
    <name type="scientific">Elsinoe australis</name>
    <dbReference type="NCBI Taxonomy" id="40998"/>
    <lineage>
        <taxon>Eukaryota</taxon>
        <taxon>Fungi</taxon>
        <taxon>Dikarya</taxon>
        <taxon>Ascomycota</taxon>
        <taxon>Pezizomycotina</taxon>
        <taxon>Dothideomycetes</taxon>
        <taxon>Dothideomycetidae</taxon>
        <taxon>Myriangiales</taxon>
        <taxon>Elsinoaceae</taxon>
        <taxon>Elsinoe</taxon>
    </lineage>
</organism>
<evidence type="ECO:0000256" key="1">
    <source>
        <dbReference type="ARBA" id="ARBA00004123"/>
    </source>
</evidence>
<dbReference type="AlphaFoldDB" id="A0A4U7B2M4"/>
<dbReference type="Gene3D" id="4.10.1000.10">
    <property type="entry name" value="Zinc finger, CCCH-type"/>
    <property type="match status" value="1"/>
</dbReference>
<feature type="compositionally biased region" description="Basic and acidic residues" evidence="13">
    <location>
        <begin position="199"/>
        <end position="222"/>
    </location>
</feature>
<dbReference type="InterPro" id="IPR000571">
    <property type="entry name" value="Znf_CCCH"/>
</dbReference>
<evidence type="ECO:0000256" key="6">
    <source>
        <dbReference type="ARBA" id="ARBA00022771"/>
    </source>
</evidence>
<comment type="function">
    <text evidence="10 12">Component of the cleavage factor I (CF I) involved in pre-mRNA 3'-end processing.</text>
</comment>
<reference evidence="15 16" key="1">
    <citation type="submission" date="2018-02" db="EMBL/GenBank/DDBJ databases">
        <title>Draft genome sequences of Elsinoe sp., causing black scab on jojoba.</title>
        <authorList>
            <person name="Stodart B."/>
            <person name="Jeffress S."/>
            <person name="Ash G."/>
            <person name="Arun Chinnappa K."/>
        </authorList>
    </citation>
    <scope>NUCLEOTIDE SEQUENCE [LARGE SCALE GENOMIC DNA]</scope>
    <source>
        <strain evidence="15 16">Hillstone_2</strain>
    </source>
</reference>
<comment type="similarity">
    <text evidence="2 12">Belongs to the CPSF4/YTH1 family.</text>
</comment>
<evidence type="ECO:0000256" key="10">
    <source>
        <dbReference type="ARBA" id="ARBA00024826"/>
    </source>
</evidence>
<evidence type="ECO:0000256" key="9">
    <source>
        <dbReference type="ARBA" id="ARBA00023242"/>
    </source>
</evidence>
<feature type="domain" description="C3H1-type" evidence="14">
    <location>
        <begin position="134"/>
        <end position="161"/>
    </location>
</feature>
<evidence type="ECO:0000256" key="11">
    <source>
        <dbReference type="PROSITE-ProRule" id="PRU00723"/>
    </source>
</evidence>
<evidence type="ECO:0000256" key="5">
    <source>
        <dbReference type="ARBA" id="ARBA00022737"/>
    </source>
</evidence>
<accession>A0A4U7B2M4</accession>
<dbReference type="Proteomes" id="UP000308133">
    <property type="component" value="Unassembled WGS sequence"/>
</dbReference>
<keyword evidence="3 12" id="KW-0507">mRNA processing</keyword>
<feature type="region of interest" description="Disordered" evidence="13">
    <location>
        <begin position="199"/>
        <end position="267"/>
    </location>
</feature>
<dbReference type="GO" id="GO:0031124">
    <property type="term" value="P:mRNA 3'-end processing"/>
    <property type="evidence" value="ECO:0007669"/>
    <property type="project" value="UniProtKB-UniRule"/>
</dbReference>
<keyword evidence="4 11" id="KW-0479">Metal-binding</keyword>
<evidence type="ECO:0000256" key="2">
    <source>
        <dbReference type="ARBA" id="ARBA00008907"/>
    </source>
</evidence>
<dbReference type="GO" id="GO:0005634">
    <property type="term" value="C:nucleus"/>
    <property type="evidence" value="ECO:0007669"/>
    <property type="project" value="UniProtKB-SubCell"/>
</dbReference>
<dbReference type="InterPro" id="IPR036855">
    <property type="entry name" value="Znf_CCCH_sf"/>
</dbReference>
<name>A0A4U7B2M4_9PEZI</name>
<dbReference type="EMBL" id="PTQR01000053">
    <property type="protein sequence ID" value="TKX23621.1"/>
    <property type="molecule type" value="Genomic_DNA"/>
</dbReference>
<dbReference type="Gene3D" id="3.30.1370.210">
    <property type="match status" value="1"/>
</dbReference>
<dbReference type="GO" id="GO:0003723">
    <property type="term" value="F:RNA binding"/>
    <property type="evidence" value="ECO:0007669"/>
    <property type="project" value="UniProtKB-UniRule"/>
</dbReference>
<evidence type="ECO:0000313" key="16">
    <source>
        <dbReference type="Proteomes" id="UP000308133"/>
    </source>
</evidence>
<feature type="zinc finger region" description="C3H1-type" evidence="11">
    <location>
        <begin position="134"/>
        <end position="161"/>
    </location>
</feature>
<keyword evidence="8 12" id="KW-0694">RNA-binding</keyword>
<feature type="zinc finger region" description="C3H1-type" evidence="11">
    <location>
        <begin position="80"/>
        <end position="102"/>
    </location>
</feature>
<protein>
    <recommendedName>
        <fullName evidence="12">mRNA 3'-end-processing protein</fullName>
    </recommendedName>
</protein>
<evidence type="ECO:0000256" key="12">
    <source>
        <dbReference type="RuleBase" id="RU369008"/>
    </source>
</evidence>
<feature type="domain" description="C3H1-type" evidence="14">
    <location>
        <begin position="42"/>
        <end position="69"/>
    </location>
</feature>
<dbReference type="SUPFAM" id="SSF90229">
    <property type="entry name" value="CCCH zinc finger"/>
    <property type="match status" value="2"/>
</dbReference>
<feature type="domain" description="C3H1-type" evidence="14">
    <location>
        <begin position="103"/>
        <end position="131"/>
    </location>
</feature>
<keyword evidence="9 12" id="KW-0539">Nucleus</keyword>
<gene>
    <name evidence="15" type="ORF">C1H76_4133</name>
</gene>
<proteinExistence type="inferred from homology"/>
<feature type="zinc finger region" description="C3H1-type" evidence="11">
    <location>
        <begin position="42"/>
        <end position="69"/>
    </location>
</feature>
<keyword evidence="7 11" id="KW-0862">Zinc</keyword>